<protein>
    <submittedName>
        <fullName evidence="2">Uncharacterized protein</fullName>
    </submittedName>
</protein>
<proteinExistence type="predicted"/>
<evidence type="ECO:0000313" key="1">
    <source>
        <dbReference type="EMBL" id="AMD85061.1"/>
    </source>
</evidence>
<evidence type="ECO:0000313" key="4">
    <source>
        <dbReference type="Proteomes" id="UP000215539"/>
    </source>
</evidence>
<reference evidence="1 3" key="1">
    <citation type="submission" date="2016-02" db="EMBL/GenBank/DDBJ databases">
        <authorList>
            <person name="Holder M.E."/>
            <person name="Ajami N.J."/>
            <person name="Petrosino J.F."/>
        </authorList>
    </citation>
    <scope>NUCLEOTIDE SEQUENCE [LARGE SCALE GENOMIC DNA]</scope>
    <source>
        <strain evidence="1 3">CCUG 32990</strain>
    </source>
</reference>
<dbReference type="KEGG" id="chg:AXF12_05735"/>
<dbReference type="RefSeq" id="WP_066429110.1">
    <property type="nucleotide sequence ID" value="NZ_CP014227.1"/>
</dbReference>
<dbReference type="EMBL" id="LT906449">
    <property type="protein sequence ID" value="SNV05305.1"/>
    <property type="molecule type" value="Genomic_DNA"/>
</dbReference>
<dbReference type="Proteomes" id="UP000065822">
    <property type="component" value="Chromosome"/>
</dbReference>
<evidence type="ECO:0000313" key="2">
    <source>
        <dbReference type="EMBL" id="SNV05305.1"/>
    </source>
</evidence>
<dbReference type="EMBL" id="CP014227">
    <property type="protein sequence ID" value="AMD85061.1"/>
    <property type="molecule type" value="Genomic_DNA"/>
</dbReference>
<gene>
    <name evidence="1" type="ORF">AXF12_05735</name>
    <name evidence="2" type="ORF">SAMEA44541418_00573</name>
</gene>
<keyword evidence="3" id="KW-1185">Reference proteome</keyword>
<organism evidence="2 4">
    <name type="scientific">Capnocytophaga haemolytica</name>
    <dbReference type="NCBI Taxonomy" id="45243"/>
    <lineage>
        <taxon>Bacteria</taxon>
        <taxon>Pseudomonadati</taxon>
        <taxon>Bacteroidota</taxon>
        <taxon>Flavobacteriia</taxon>
        <taxon>Flavobacteriales</taxon>
        <taxon>Flavobacteriaceae</taxon>
        <taxon>Capnocytophaga</taxon>
    </lineage>
</organism>
<dbReference type="Proteomes" id="UP000215539">
    <property type="component" value="Chromosome 1"/>
</dbReference>
<name>A0AAX2GWV2_9FLAO</name>
<reference evidence="2 4" key="2">
    <citation type="submission" date="2017-06" db="EMBL/GenBank/DDBJ databases">
        <authorList>
            <consortium name="Pathogen Informatics"/>
        </authorList>
    </citation>
    <scope>NUCLEOTIDE SEQUENCE [LARGE SCALE GENOMIC DNA]</scope>
    <source>
        <strain evidence="2 4">NCTC12947</strain>
    </source>
</reference>
<sequence>MNYSITYPDYLVNARDWELQASKGCLDSVYLVVDENAYELSFYDFTRAEQDVADNGEGYFFKPNVVLVPAVTKEHIARAVAEFVAHKEYNYLIEAKEGEGAYPQSPHAAVKYQILCSEVMDAINWAVQEYKGWFGCMCLKINTKVYTMTCFDFVRSKQELEKTTQDGYKHYFFEENLALLPKLTKEAIEKALADIATKGYERYLVQEKRQSLEQLLKLYYMVLRVDTDMTLQGGRHQRCHLTKGRTVAYRSDRPATARHN</sequence>
<accession>A0AAX2GWV2</accession>
<dbReference type="AlphaFoldDB" id="A0AAX2GWV2"/>
<evidence type="ECO:0000313" key="3">
    <source>
        <dbReference type="Proteomes" id="UP000065822"/>
    </source>
</evidence>